<dbReference type="PANTHER" id="PTHR19991">
    <property type="entry name" value="L 2 01289"/>
    <property type="match status" value="1"/>
</dbReference>
<dbReference type="EMBL" id="OC978207">
    <property type="protein sequence ID" value="CAG4634862.1"/>
    <property type="molecule type" value="Genomic_DNA"/>
</dbReference>
<feature type="region of interest" description="Disordered" evidence="1">
    <location>
        <begin position="301"/>
        <end position="322"/>
    </location>
</feature>
<feature type="domain" description="Thioredoxin" evidence="3">
    <location>
        <begin position="139"/>
        <end position="224"/>
    </location>
</feature>
<dbReference type="InterPro" id="IPR036249">
    <property type="entry name" value="Thioredoxin-like_sf"/>
</dbReference>
<dbReference type="InterPro" id="IPR013766">
    <property type="entry name" value="Thioredoxin_domain"/>
</dbReference>
<accession>A0A9N6WSL0</accession>
<dbReference type="CDD" id="cd02961">
    <property type="entry name" value="PDI_a_family"/>
    <property type="match status" value="1"/>
</dbReference>
<reference evidence="4" key="1">
    <citation type="submission" date="2021-04" db="EMBL/GenBank/DDBJ databases">
        <authorList>
            <person name="Cornetti L."/>
        </authorList>
    </citation>
    <scope>NUCLEOTIDE SEQUENCE</scope>
</reference>
<dbReference type="PANTHER" id="PTHR19991:SF2">
    <property type="entry name" value="GH08893P"/>
    <property type="match status" value="1"/>
</dbReference>
<dbReference type="Pfam" id="PF00085">
    <property type="entry name" value="Thioredoxin"/>
    <property type="match status" value="1"/>
</dbReference>
<feature type="transmembrane region" description="Helical" evidence="2">
    <location>
        <begin position="276"/>
        <end position="297"/>
    </location>
</feature>
<dbReference type="SUPFAM" id="SSF52833">
    <property type="entry name" value="Thioredoxin-like"/>
    <property type="match status" value="1"/>
</dbReference>
<name>A0A9N6WSL0_9CRUS</name>
<evidence type="ECO:0000256" key="2">
    <source>
        <dbReference type="SAM" id="Phobius"/>
    </source>
</evidence>
<evidence type="ECO:0000256" key="1">
    <source>
        <dbReference type="SAM" id="MobiDB-lite"/>
    </source>
</evidence>
<keyword evidence="2" id="KW-0472">Membrane</keyword>
<keyword evidence="2" id="KW-1133">Transmembrane helix</keyword>
<keyword evidence="2" id="KW-0812">Transmembrane</keyword>
<organism evidence="4">
    <name type="scientific">Alona affinis</name>
    <dbReference type="NCBI Taxonomy" id="381656"/>
    <lineage>
        <taxon>Eukaryota</taxon>
        <taxon>Metazoa</taxon>
        <taxon>Ecdysozoa</taxon>
        <taxon>Arthropoda</taxon>
        <taxon>Crustacea</taxon>
        <taxon>Branchiopoda</taxon>
        <taxon>Diplostraca</taxon>
        <taxon>Cladocera</taxon>
        <taxon>Anomopoda</taxon>
        <taxon>Chydoridae</taxon>
        <taxon>Alona</taxon>
    </lineage>
</organism>
<protein>
    <submittedName>
        <fullName evidence="4">EOG090X0856</fullName>
    </submittedName>
</protein>
<gene>
    <name evidence="4" type="primary">EOG090X0856</name>
</gene>
<dbReference type="Gene3D" id="3.40.30.10">
    <property type="entry name" value="Glutaredoxin"/>
    <property type="match status" value="1"/>
</dbReference>
<evidence type="ECO:0000259" key="3">
    <source>
        <dbReference type="Pfam" id="PF00085"/>
    </source>
</evidence>
<dbReference type="AlphaFoldDB" id="A0A9N6WSL0"/>
<sequence length="322" mass="36569">MEGGLQFEEVAHCTPSAIIKRDKDSSDALSKVNYSLPESLIACVYERFRVLGFLQRESLKSNSLLISAEQHQLEPSWNLSLMLILRNTLPMKSLLLPYGAGKPLVVYYRQSVPMLYDGPWNEEVMLETFVQNQQPVVSPLNDDSFEHLTQAASGATTGDWFVMFYRDDCEVCMRFRSKWEYIGSQLKGRINLAQVNVMSDGISTGSRFHVEKVPTFLFFRQGKIYHYDLPNTDSKAFQDFALGWYKNMPSINVPAPKTPFDEVVDRVVFTLKENPWILPVAVVFIVVILILVALNSWRSSKTKKTKSSGKSSASKKTVKKTD</sequence>
<proteinExistence type="predicted"/>
<evidence type="ECO:0000313" key="4">
    <source>
        <dbReference type="EMBL" id="CAG4634862.1"/>
    </source>
</evidence>